<feature type="repeat" description="WD" evidence="3">
    <location>
        <begin position="65"/>
        <end position="106"/>
    </location>
</feature>
<proteinExistence type="predicted"/>
<name>A0AAV7APR2_ENGPU</name>
<evidence type="ECO:0000256" key="1">
    <source>
        <dbReference type="ARBA" id="ARBA00022574"/>
    </source>
</evidence>
<keyword evidence="5" id="KW-1185">Reference proteome</keyword>
<dbReference type="InterPro" id="IPR019775">
    <property type="entry name" value="WD40_repeat_CS"/>
</dbReference>
<reference evidence="4" key="1">
    <citation type="thesis" date="2020" institute="ProQuest LLC" country="789 East Eisenhower Parkway, Ann Arbor, MI, USA">
        <title>Comparative Genomics and Chromosome Evolution.</title>
        <authorList>
            <person name="Mudd A.B."/>
        </authorList>
    </citation>
    <scope>NUCLEOTIDE SEQUENCE</scope>
    <source>
        <strain evidence="4">237g6f4</strain>
        <tissue evidence="4">Blood</tissue>
    </source>
</reference>
<dbReference type="Pfam" id="PF00400">
    <property type="entry name" value="WD40"/>
    <property type="match status" value="4"/>
</dbReference>
<feature type="repeat" description="WD" evidence="3">
    <location>
        <begin position="1"/>
        <end position="23"/>
    </location>
</feature>
<accession>A0AAV7APR2</accession>
<dbReference type="PANTHER" id="PTHR45048">
    <property type="match status" value="1"/>
</dbReference>
<dbReference type="Gene3D" id="2.130.10.10">
    <property type="entry name" value="YVTN repeat-like/Quinoprotein amine dehydrogenase"/>
    <property type="match status" value="2"/>
</dbReference>
<gene>
    <name evidence="4" type="ORF">GDO81_015803</name>
</gene>
<feature type="repeat" description="WD" evidence="3">
    <location>
        <begin position="108"/>
        <end position="149"/>
    </location>
</feature>
<dbReference type="InterPro" id="IPR015943">
    <property type="entry name" value="WD40/YVTN_repeat-like_dom_sf"/>
</dbReference>
<comment type="caution">
    <text evidence="4">The sequence shown here is derived from an EMBL/GenBank/DDBJ whole genome shotgun (WGS) entry which is preliminary data.</text>
</comment>
<sequence>MVTTSYDKTIKLWDMQTGKVLWSVSLDSLVTSCNVSEDQKHVVCGAGNSICVIDSATATKVMYLRDHHASTIKRCCFDPESQRICSVSCDRSVKLWDMTAKRTTIQIKQAHSNVISDCSFSSNGRWLCTASWDKSLKIWDVNTGDFRCNGPDNFINAHTGSVSSCTFSQDASLLLSGGNDKTVVLWDVGSKCKKLVLKDSSVRLWNIENYEEIPAVIENKKAIGSRLSQCEECKKLFPVIHSDNTNVITRCFFCRLPTSTD</sequence>
<feature type="repeat" description="WD" evidence="3">
    <location>
        <begin position="155"/>
        <end position="188"/>
    </location>
</feature>
<dbReference type="InterPro" id="IPR036322">
    <property type="entry name" value="WD40_repeat_dom_sf"/>
</dbReference>
<dbReference type="Proteomes" id="UP000824782">
    <property type="component" value="Unassembled WGS sequence"/>
</dbReference>
<dbReference type="PANTHER" id="PTHR45048:SF1">
    <property type="entry name" value="WD REPEAT-CONTAINING PROTEIN 88"/>
    <property type="match status" value="1"/>
</dbReference>
<evidence type="ECO:0000256" key="2">
    <source>
        <dbReference type="ARBA" id="ARBA00022737"/>
    </source>
</evidence>
<dbReference type="PROSITE" id="PS50294">
    <property type="entry name" value="WD_REPEATS_REGION"/>
    <property type="match status" value="4"/>
</dbReference>
<evidence type="ECO:0000313" key="5">
    <source>
        <dbReference type="Proteomes" id="UP000824782"/>
    </source>
</evidence>
<dbReference type="PROSITE" id="PS00678">
    <property type="entry name" value="WD_REPEATS_1"/>
    <property type="match status" value="4"/>
</dbReference>
<dbReference type="EMBL" id="WNYA01000007">
    <property type="protein sequence ID" value="KAG8562765.1"/>
    <property type="molecule type" value="Genomic_DNA"/>
</dbReference>
<dbReference type="InterPro" id="IPR001680">
    <property type="entry name" value="WD40_rpt"/>
</dbReference>
<feature type="non-terminal residue" evidence="4">
    <location>
        <position position="261"/>
    </location>
</feature>
<dbReference type="InterPro" id="IPR020472">
    <property type="entry name" value="WD40_PAC1"/>
</dbReference>
<evidence type="ECO:0008006" key="6">
    <source>
        <dbReference type="Google" id="ProtNLM"/>
    </source>
</evidence>
<dbReference type="SMART" id="SM00320">
    <property type="entry name" value="WD40"/>
    <property type="match status" value="4"/>
</dbReference>
<protein>
    <recommendedName>
        <fullName evidence="6">WD repeat domain 88</fullName>
    </recommendedName>
</protein>
<dbReference type="PROSITE" id="PS50082">
    <property type="entry name" value="WD_REPEATS_2"/>
    <property type="match status" value="4"/>
</dbReference>
<dbReference type="AlphaFoldDB" id="A0AAV7APR2"/>
<keyword evidence="1 3" id="KW-0853">WD repeat</keyword>
<dbReference type="PRINTS" id="PR00320">
    <property type="entry name" value="GPROTEINBRPT"/>
</dbReference>
<organism evidence="4 5">
    <name type="scientific">Engystomops pustulosus</name>
    <name type="common">Tungara frog</name>
    <name type="synonym">Physalaemus pustulosus</name>
    <dbReference type="NCBI Taxonomy" id="76066"/>
    <lineage>
        <taxon>Eukaryota</taxon>
        <taxon>Metazoa</taxon>
        <taxon>Chordata</taxon>
        <taxon>Craniata</taxon>
        <taxon>Vertebrata</taxon>
        <taxon>Euteleostomi</taxon>
        <taxon>Amphibia</taxon>
        <taxon>Batrachia</taxon>
        <taxon>Anura</taxon>
        <taxon>Neobatrachia</taxon>
        <taxon>Hyloidea</taxon>
        <taxon>Leptodactylidae</taxon>
        <taxon>Leiuperinae</taxon>
        <taxon>Engystomops</taxon>
    </lineage>
</organism>
<evidence type="ECO:0000256" key="3">
    <source>
        <dbReference type="PROSITE-ProRule" id="PRU00221"/>
    </source>
</evidence>
<keyword evidence="2" id="KW-0677">Repeat</keyword>
<evidence type="ECO:0000313" key="4">
    <source>
        <dbReference type="EMBL" id="KAG8562765.1"/>
    </source>
</evidence>
<dbReference type="SUPFAM" id="SSF50978">
    <property type="entry name" value="WD40 repeat-like"/>
    <property type="match status" value="1"/>
</dbReference>